<dbReference type="Gene3D" id="3.40.50.720">
    <property type="entry name" value="NAD(P)-binding Rossmann-like Domain"/>
    <property type="match status" value="1"/>
</dbReference>
<dbReference type="PROSITE" id="PS51202">
    <property type="entry name" value="RCK_C"/>
    <property type="match status" value="1"/>
</dbReference>
<accession>A0A1Y2T6Q4</accession>
<proteinExistence type="predicted"/>
<dbReference type="RefSeq" id="WP_011195228.1">
    <property type="nucleotide sequence ID" value="NZ_JACSIR010000023.1"/>
</dbReference>
<feature type="domain" description="RCK N-terminal" evidence="1">
    <location>
        <begin position="3"/>
        <end position="119"/>
    </location>
</feature>
<name>A0A1Y2T6Q4_SYMTR</name>
<dbReference type="SUPFAM" id="SSF116726">
    <property type="entry name" value="TrkA C-terminal domain-like"/>
    <property type="match status" value="1"/>
</dbReference>
<evidence type="ECO:0000259" key="1">
    <source>
        <dbReference type="PROSITE" id="PS51201"/>
    </source>
</evidence>
<dbReference type="PROSITE" id="PS51201">
    <property type="entry name" value="RCK_N"/>
    <property type="match status" value="1"/>
</dbReference>
<gene>
    <name evidence="3" type="ORF">A6D92_06510</name>
</gene>
<dbReference type="PANTHER" id="PTHR43833">
    <property type="entry name" value="POTASSIUM CHANNEL PROTEIN 2-RELATED-RELATED"/>
    <property type="match status" value="1"/>
</dbReference>
<feature type="domain" description="RCK C-terminal" evidence="2">
    <location>
        <begin position="137"/>
        <end position="220"/>
    </location>
</feature>
<protein>
    <submittedName>
        <fullName evidence="3">Potassium uptake system protein</fullName>
    </submittedName>
</protein>
<dbReference type="InterPro" id="IPR036291">
    <property type="entry name" value="NAD(P)-bd_dom_sf"/>
</dbReference>
<evidence type="ECO:0000259" key="2">
    <source>
        <dbReference type="PROSITE" id="PS51202"/>
    </source>
</evidence>
<dbReference type="InterPro" id="IPR006037">
    <property type="entry name" value="RCK_C"/>
</dbReference>
<dbReference type="EMBL" id="LWLV01000451">
    <property type="protein sequence ID" value="OTA41456.1"/>
    <property type="molecule type" value="Genomic_DNA"/>
</dbReference>
<dbReference type="AlphaFoldDB" id="A0A1Y2T6Q4"/>
<reference evidence="4" key="1">
    <citation type="submission" date="2016-04" db="EMBL/GenBank/DDBJ databases">
        <authorList>
            <person name="Antunes L.P."/>
            <person name="Martins L.F."/>
            <person name="Pereira R.V."/>
            <person name="Thomas A.M."/>
            <person name="Barbosa D."/>
            <person name="Nascimento L."/>
            <person name="Silva G.M."/>
            <person name="Condomitti G.W."/>
            <person name="Digiampietri L.A."/>
            <person name="Lombardi K.C."/>
            <person name="Ramos P.L."/>
            <person name="Quaggio R.B."/>
            <person name="Oliveira J.C."/>
            <person name="Pascon R.C."/>
            <person name="Cruz J.B."/>
            <person name="Silva A.M."/>
            <person name="Setubal J.C."/>
        </authorList>
    </citation>
    <scope>NUCLEOTIDE SEQUENCE [LARGE SCALE GENOMIC DNA]</scope>
</reference>
<dbReference type="InterPro" id="IPR050721">
    <property type="entry name" value="Trk_Ktr_HKT_K-transport"/>
</dbReference>
<dbReference type="Gene3D" id="3.30.70.1450">
    <property type="entry name" value="Regulator of K+ conductance, C-terminal domain"/>
    <property type="match status" value="1"/>
</dbReference>
<dbReference type="Proteomes" id="UP000194267">
    <property type="component" value="Unassembled WGS sequence"/>
</dbReference>
<sequence length="221" mass="23645">MTRKTIVVVGLGRFGSTVALHLEKMGHEVLGIDANQDLVDHFAPELTHAVACDSTDEEALRALGLRNFDVGVVAIGSDVEASILTTVLLKEHGVPLVVAKARSELHGRTLAKVGADRVIYPEREMGARLAHSLMTGSEIDYIELSPDYTIMEMAAPPALAGRTLREANLRAQFGISVLALKSGEHINAAPLATDVIRPGDTLVLLGSKEGVKQLERTLQKG</sequence>
<dbReference type="Pfam" id="PF02080">
    <property type="entry name" value="TrkA_C"/>
    <property type="match status" value="1"/>
</dbReference>
<dbReference type="OMA" id="PEYEAGC"/>
<dbReference type="SUPFAM" id="SSF51735">
    <property type="entry name" value="NAD(P)-binding Rossmann-fold domains"/>
    <property type="match status" value="1"/>
</dbReference>
<comment type="caution">
    <text evidence="3">The sequence shown here is derived from an EMBL/GenBank/DDBJ whole genome shotgun (WGS) entry which is preliminary data.</text>
</comment>
<dbReference type="InterPro" id="IPR036721">
    <property type="entry name" value="RCK_C_sf"/>
</dbReference>
<evidence type="ECO:0000313" key="4">
    <source>
        <dbReference type="Proteomes" id="UP000194267"/>
    </source>
</evidence>
<dbReference type="Pfam" id="PF02254">
    <property type="entry name" value="TrkA_N"/>
    <property type="match status" value="1"/>
</dbReference>
<organism evidence="3 4">
    <name type="scientific">Symbiobacterium thermophilum</name>
    <dbReference type="NCBI Taxonomy" id="2734"/>
    <lineage>
        <taxon>Bacteria</taxon>
        <taxon>Bacillati</taxon>
        <taxon>Bacillota</taxon>
        <taxon>Clostridia</taxon>
        <taxon>Eubacteriales</taxon>
        <taxon>Symbiobacteriaceae</taxon>
        <taxon>Symbiobacterium</taxon>
    </lineage>
</organism>
<dbReference type="GO" id="GO:0006813">
    <property type="term" value="P:potassium ion transport"/>
    <property type="evidence" value="ECO:0007669"/>
    <property type="project" value="InterPro"/>
</dbReference>
<dbReference type="InterPro" id="IPR003148">
    <property type="entry name" value="RCK_N"/>
</dbReference>
<dbReference type="PANTHER" id="PTHR43833:SF7">
    <property type="entry name" value="KTR SYSTEM POTASSIUM UPTAKE PROTEIN C"/>
    <property type="match status" value="1"/>
</dbReference>
<evidence type="ECO:0000313" key="3">
    <source>
        <dbReference type="EMBL" id="OTA41456.1"/>
    </source>
</evidence>
<dbReference type="GO" id="GO:0008324">
    <property type="term" value="F:monoatomic cation transmembrane transporter activity"/>
    <property type="evidence" value="ECO:0007669"/>
    <property type="project" value="InterPro"/>
</dbReference>